<evidence type="ECO:0000256" key="1">
    <source>
        <dbReference type="ARBA" id="ARBA00001946"/>
    </source>
</evidence>
<comment type="function">
    <text evidence="2 10 12">Catalyzes the transfer of a dimethylallyl group onto the adenine at position 37 in tRNAs that read codons beginning with uridine, leading to the formation of N6-(dimethylallyl)adenosine (i(6)A).</text>
</comment>
<dbReference type="AlphaFoldDB" id="Q1PWM8"/>
<keyword evidence="4 10" id="KW-0808">Transferase</keyword>
<evidence type="ECO:0000256" key="7">
    <source>
        <dbReference type="ARBA" id="ARBA00022840"/>
    </source>
</evidence>
<reference evidence="14" key="1">
    <citation type="journal article" date="2006" name="Nature">
        <title>Deciphering the evolution and metabolism of an anammox bacterium from a community genome.</title>
        <authorList>
            <person name="Strous M."/>
            <person name="Pelletier E."/>
            <person name="Mangenot S."/>
            <person name="Rattei T."/>
            <person name="Lehner A."/>
            <person name="Taylor M.W."/>
            <person name="Horn M."/>
            <person name="Daims H."/>
            <person name="Bartol-Mavel D."/>
            <person name="Wincker P."/>
            <person name="Barbe V."/>
            <person name="Fonknechten N."/>
            <person name="Vallenet D."/>
            <person name="Segurens B."/>
            <person name="Schenowitz-Truong C."/>
            <person name="Medigue C."/>
            <person name="Collingro A."/>
            <person name="Snel B."/>
            <person name="Dutilh B.E."/>
            <person name="OpDenCamp H.J.M."/>
            <person name="vanDerDrift C."/>
            <person name="Cirpus I."/>
            <person name="vanDePas-Schoonen K.T."/>
            <person name="Harhangi H.R."/>
            <person name="vanNiftrik L."/>
            <person name="Schmid M."/>
            <person name="Keltjens J."/>
            <person name="vanDeVossenberg J."/>
            <person name="Kartal B."/>
            <person name="Meier H."/>
            <person name="Frishman D."/>
            <person name="Huynen M.A."/>
            <person name="Mewes H."/>
            <person name="Weissenbach J."/>
            <person name="Jetten M.S.M."/>
            <person name="Wagner M."/>
            <person name="LePaslier D."/>
        </authorList>
    </citation>
    <scope>NUCLEOTIDE SEQUENCE</scope>
</reference>
<evidence type="ECO:0000256" key="10">
    <source>
        <dbReference type="HAMAP-Rule" id="MF_00185"/>
    </source>
</evidence>
<dbReference type="InterPro" id="IPR018022">
    <property type="entry name" value="IPT"/>
</dbReference>
<dbReference type="InterPro" id="IPR039657">
    <property type="entry name" value="Dimethylallyltransferase"/>
</dbReference>
<dbReference type="EMBL" id="CT573073">
    <property type="protein sequence ID" value="CAJ71625.1"/>
    <property type="molecule type" value="Genomic_DNA"/>
</dbReference>
<feature type="site" description="Interaction with substrate tRNA" evidence="10">
    <location>
        <position position="109"/>
    </location>
</feature>
<keyword evidence="6 10" id="KW-0547">Nucleotide-binding</keyword>
<comment type="similarity">
    <text evidence="3 10 13">Belongs to the IPP transferase family.</text>
</comment>
<evidence type="ECO:0000256" key="11">
    <source>
        <dbReference type="RuleBase" id="RU003783"/>
    </source>
</evidence>
<feature type="binding site" evidence="10">
    <location>
        <begin position="20"/>
        <end position="25"/>
    </location>
    <ligand>
        <name>substrate</name>
    </ligand>
</feature>
<evidence type="ECO:0000256" key="2">
    <source>
        <dbReference type="ARBA" id="ARBA00003213"/>
    </source>
</evidence>
<comment type="subunit">
    <text evidence="10">Monomer.</text>
</comment>
<proteinExistence type="inferred from homology"/>
<comment type="catalytic activity">
    <reaction evidence="9 10 11">
        <text>adenosine(37) in tRNA + dimethylallyl diphosphate = N(6)-dimethylallyladenosine(37) in tRNA + diphosphate</text>
        <dbReference type="Rhea" id="RHEA:26482"/>
        <dbReference type="Rhea" id="RHEA-COMP:10162"/>
        <dbReference type="Rhea" id="RHEA-COMP:10375"/>
        <dbReference type="ChEBI" id="CHEBI:33019"/>
        <dbReference type="ChEBI" id="CHEBI:57623"/>
        <dbReference type="ChEBI" id="CHEBI:74411"/>
        <dbReference type="ChEBI" id="CHEBI:74415"/>
        <dbReference type="EC" id="2.5.1.75"/>
    </reaction>
</comment>
<feature type="binding site" evidence="10">
    <location>
        <begin position="18"/>
        <end position="25"/>
    </location>
    <ligand>
        <name>ATP</name>
        <dbReference type="ChEBI" id="CHEBI:30616"/>
    </ligand>
</feature>
<dbReference type="GO" id="GO:0052381">
    <property type="term" value="F:tRNA dimethylallyltransferase activity"/>
    <property type="evidence" value="ECO:0007669"/>
    <property type="project" value="UniProtKB-UniRule"/>
</dbReference>
<accession>Q1PWM8</accession>
<evidence type="ECO:0000256" key="9">
    <source>
        <dbReference type="ARBA" id="ARBA00049563"/>
    </source>
</evidence>
<evidence type="ECO:0000256" key="13">
    <source>
        <dbReference type="RuleBase" id="RU003785"/>
    </source>
</evidence>
<evidence type="ECO:0000256" key="12">
    <source>
        <dbReference type="RuleBase" id="RU003784"/>
    </source>
</evidence>
<keyword evidence="5 10" id="KW-0819">tRNA processing</keyword>
<keyword evidence="8 10" id="KW-0460">Magnesium</keyword>
<evidence type="ECO:0000256" key="3">
    <source>
        <dbReference type="ARBA" id="ARBA00005842"/>
    </source>
</evidence>
<reference evidence="14" key="2">
    <citation type="submission" date="2006-01" db="EMBL/GenBank/DDBJ databases">
        <authorList>
            <person name="Genoscope"/>
        </authorList>
    </citation>
    <scope>NUCLEOTIDE SEQUENCE</scope>
</reference>
<dbReference type="EC" id="2.5.1.75" evidence="10"/>
<name>Q1PWM8_KUEST</name>
<dbReference type="NCBIfam" id="TIGR00174">
    <property type="entry name" value="miaA"/>
    <property type="match status" value="1"/>
</dbReference>
<dbReference type="FunFam" id="1.10.20.140:FF:000001">
    <property type="entry name" value="tRNA dimethylallyltransferase"/>
    <property type="match status" value="1"/>
</dbReference>
<dbReference type="GO" id="GO:0006400">
    <property type="term" value="P:tRNA modification"/>
    <property type="evidence" value="ECO:0007669"/>
    <property type="project" value="TreeGrafter"/>
</dbReference>
<dbReference type="HAMAP" id="MF_00185">
    <property type="entry name" value="IPP_trans"/>
    <property type="match status" value="1"/>
</dbReference>
<dbReference type="SUPFAM" id="SSF52540">
    <property type="entry name" value="P-loop containing nucleoside triphosphate hydrolases"/>
    <property type="match status" value="2"/>
</dbReference>
<gene>
    <name evidence="10" type="primary">miaA</name>
    <name evidence="14" type="ORF">kustc0880</name>
</gene>
<dbReference type="Gene3D" id="1.10.20.140">
    <property type="match status" value="1"/>
</dbReference>
<protein>
    <recommendedName>
        <fullName evidence="10">tRNA dimethylallyltransferase</fullName>
        <ecNumber evidence="10">2.5.1.75</ecNumber>
    </recommendedName>
    <alternativeName>
        <fullName evidence="10">Dimethylallyl diphosphate:tRNA dimethylallyltransferase</fullName>
        <shortName evidence="10">DMAPP:tRNA dimethylallyltransferase</shortName>
        <shortName evidence="10">DMATase</shortName>
    </alternativeName>
    <alternativeName>
        <fullName evidence="10">Isopentenyl-diphosphate:tRNA isopentenyltransferase</fullName>
        <shortName evidence="10">IPP transferase</shortName>
        <shortName evidence="10">IPPT</shortName>
        <shortName evidence="10">IPTase</shortName>
    </alternativeName>
</protein>
<comment type="cofactor">
    <cofactor evidence="1 10">
        <name>Mg(2+)</name>
        <dbReference type="ChEBI" id="CHEBI:18420"/>
    </cofactor>
</comment>
<dbReference type="PANTHER" id="PTHR11088:SF60">
    <property type="entry name" value="TRNA DIMETHYLALLYLTRANSFERASE"/>
    <property type="match status" value="1"/>
</dbReference>
<dbReference type="Pfam" id="PF01715">
    <property type="entry name" value="IPPT"/>
    <property type="match status" value="1"/>
</dbReference>
<keyword evidence="7 10" id="KW-0067">ATP-binding</keyword>
<sequence>MITENKNFMSHTICILTGPTASGKSQIALKIAEKTGAEIVSADSMLIYRGMDIGTEKPCAETRTKIPHYLIDIREPWEEYSVGNYIKDFEIITNNLYEQEKPFIVVGGTALYLKAIMDGLFDGPPANWEYRNRLKTIAKEQGTESLYHMLETIDPKTASRLHSNDQRRIIRALEVFQQTGISISSYQTQFGNKNPKYHCIVVAIMHDRKELYRRIESRVDDMFSRGLIDEVKALISNPLGLSKQASQALGYKEVIDLLKGNYLLPDAVNAIKQGTRRLAKRQMTWFRSFSDIHWVTADSPENADSLAENILDYFALKNPALKKTLAC</sequence>
<evidence type="ECO:0000313" key="14">
    <source>
        <dbReference type="EMBL" id="CAJ71625.1"/>
    </source>
</evidence>
<dbReference type="PANTHER" id="PTHR11088">
    <property type="entry name" value="TRNA DIMETHYLALLYLTRANSFERASE"/>
    <property type="match status" value="1"/>
</dbReference>
<evidence type="ECO:0000256" key="4">
    <source>
        <dbReference type="ARBA" id="ARBA00022679"/>
    </source>
</evidence>
<evidence type="ECO:0000256" key="6">
    <source>
        <dbReference type="ARBA" id="ARBA00022741"/>
    </source>
</evidence>
<feature type="region of interest" description="Interaction with substrate tRNA" evidence="10">
    <location>
        <begin position="43"/>
        <end position="46"/>
    </location>
</feature>
<dbReference type="GO" id="GO:0005524">
    <property type="term" value="F:ATP binding"/>
    <property type="evidence" value="ECO:0007669"/>
    <property type="project" value="UniProtKB-UniRule"/>
</dbReference>
<evidence type="ECO:0000256" key="8">
    <source>
        <dbReference type="ARBA" id="ARBA00022842"/>
    </source>
</evidence>
<comment type="caution">
    <text evidence="10">Lacks conserved residue(s) required for the propagation of feature annotation.</text>
</comment>
<dbReference type="Gene3D" id="3.40.50.300">
    <property type="entry name" value="P-loop containing nucleotide triphosphate hydrolases"/>
    <property type="match status" value="1"/>
</dbReference>
<organism evidence="14">
    <name type="scientific">Kuenenia stuttgartiensis</name>
    <dbReference type="NCBI Taxonomy" id="174633"/>
    <lineage>
        <taxon>Bacteria</taxon>
        <taxon>Pseudomonadati</taxon>
        <taxon>Planctomycetota</taxon>
        <taxon>Candidatus Brocadiia</taxon>
        <taxon>Candidatus Brocadiales</taxon>
        <taxon>Candidatus Brocadiaceae</taxon>
        <taxon>Candidatus Kuenenia</taxon>
    </lineage>
</organism>
<evidence type="ECO:0000256" key="5">
    <source>
        <dbReference type="ARBA" id="ARBA00022694"/>
    </source>
</evidence>
<dbReference type="InterPro" id="IPR027417">
    <property type="entry name" value="P-loop_NTPase"/>
</dbReference>
<feature type="site" description="Interaction with substrate tRNA" evidence="10">
    <location>
        <position position="131"/>
    </location>
</feature>